<sequence length="355" mass="38947">MGVMAEERPVLNAHGAKRLPSVEVDSYNLEIKDEDGFVGDKASRGAFHDILEKWREPLRELGVDPLGDTLSEEMSKKQLDKMLAEGDPEAGGIIHSAVEDFAQALTSVIKRFLKTSAWRDTEAIVIGGGFRDSRVGELAVGRTEVLLKSGDHKIEIELIRNHPDEAGLIGTAHLMPSWMLQGFDGILAVDIGGTNIRVGIVETKLKKAKDLSKAGVFASDLWRHGDEKTKRDEAVSRLNDMLLEHIALAEKKELKLAPVVGIGCPGLIREDGSIETGAQNLPGNWESSRFNLANCIRERIPLIDGHETQVVIHNDAVVQGLSELPVMQDYERWGVLTIGTGLGNARFTNRRKASE</sequence>
<dbReference type="InterPro" id="IPR043129">
    <property type="entry name" value="ATPase_NBD"/>
</dbReference>
<dbReference type="PANTHER" id="PTHR18964:SF149">
    <property type="entry name" value="BIFUNCTIONAL UDP-N-ACETYLGLUCOSAMINE 2-EPIMERASE_N-ACETYLMANNOSAMINE KINASE"/>
    <property type="match status" value="1"/>
</dbReference>
<dbReference type="SUPFAM" id="SSF53067">
    <property type="entry name" value="Actin-like ATPase domain"/>
    <property type="match status" value="2"/>
</dbReference>
<keyword evidence="3" id="KW-1185">Reference proteome</keyword>
<gene>
    <name evidence="2" type="ORF">GIW81_10870</name>
</gene>
<dbReference type="RefSeq" id="WP_154739207.1">
    <property type="nucleotide sequence ID" value="NZ_WMBQ01000001.1"/>
</dbReference>
<proteinExistence type="inferred from homology"/>
<evidence type="ECO:0000256" key="1">
    <source>
        <dbReference type="ARBA" id="ARBA00006479"/>
    </source>
</evidence>
<dbReference type="CDD" id="cd23763">
    <property type="entry name" value="ASKHA_ATPase_ROK"/>
    <property type="match status" value="1"/>
</dbReference>
<dbReference type="PANTHER" id="PTHR18964">
    <property type="entry name" value="ROK (REPRESSOR, ORF, KINASE) FAMILY"/>
    <property type="match status" value="1"/>
</dbReference>
<name>A0A6I3KKG1_9HYPH</name>
<dbReference type="Proteomes" id="UP000440694">
    <property type="component" value="Unassembled WGS sequence"/>
</dbReference>
<dbReference type="EMBL" id="WMBQ01000001">
    <property type="protein sequence ID" value="MTD94833.1"/>
    <property type="molecule type" value="Genomic_DNA"/>
</dbReference>
<evidence type="ECO:0000313" key="2">
    <source>
        <dbReference type="EMBL" id="MTD94833.1"/>
    </source>
</evidence>
<dbReference type="Gene3D" id="3.30.420.40">
    <property type="match status" value="1"/>
</dbReference>
<comment type="caution">
    <text evidence="2">The sequence shown here is derived from an EMBL/GenBank/DDBJ whole genome shotgun (WGS) entry which is preliminary data.</text>
</comment>
<comment type="similarity">
    <text evidence="1">Belongs to the ROK (NagC/XylR) family.</text>
</comment>
<dbReference type="InterPro" id="IPR000600">
    <property type="entry name" value="ROK"/>
</dbReference>
<protein>
    <submittedName>
        <fullName evidence="2">ROK family protein</fullName>
    </submittedName>
</protein>
<dbReference type="AlphaFoldDB" id="A0A6I3KKG1"/>
<accession>A0A6I3KKG1</accession>
<dbReference type="Pfam" id="PF00480">
    <property type="entry name" value="ROK"/>
    <property type="match status" value="1"/>
</dbReference>
<reference evidence="2 3" key="1">
    <citation type="submission" date="2019-11" db="EMBL/GenBank/DDBJ databases">
        <title>Identification of a novel strain.</title>
        <authorList>
            <person name="Xu Q."/>
            <person name="Wang G."/>
        </authorList>
    </citation>
    <scope>NUCLEOTIDE SEQUENCE [LARGE SCALE GENOMIC DNA]</scope>
    <source>
        <strain evidence="3">xq</strain>
    </source>
</reference>
<organism evidence="2 3">
    <name type="scientific">Hyphomicrobium album</name>
    <dbReference type="NCBI Taxonomy" id="2665159"/>
    <lineage>
        <taxon>Bacteria</taxon>
        <taxon>Pseudomonadati</taxon>
        <taxon>Pseudomonadota</taxon>
        <taxon>Alphaproteobacteria</taxon>
        <taxon>Hyphomicrobiales</taxon>
        <taxon>Hyphomicrobiaceae</taxon>
        <taxon>Hyphomicrobium</taxon>
    </lineage>
</organism>
<evidence type="ECO:0000313" key="3">
    <source>
        <dbReference type="Proteomes" id="UP000440694"/>
    </source>
</evidence>